<gene>
    <name evidence="1" type="ORF">CC80DRAFT_326627</name>
</gene>
<protein>
    <submittedName>
        <fullName evidence="1">Uncharacterized protein</fullName>
    </submittedName>
</protein>
<name>A0A6A5U3Y1_9PLEO</name>
<keyword evidence="2" id="KW-1185">Reference proteome</keyword>
<dbReference type="EMBL" id="ML976985">
    <property type="protein sequence ID" value="KAF1959398.1"/>
    <property type="molecule type" value="Genomic_DNA"/>
</dbReference>
<reference evidence="1" key="1">
    <citation type="journal article" date="2020" name="Stud. Mycol.">
        <title>101 Dothideomycetes genomes: a test case for predicting lifestyles and emergence of pathogens.</title>
        <authorList>
            <person name="Haridas S."/>
            <person name="Albert R."/>
            <person name="Binder M."/>
            <person name="Bloem J."/>
            <person name="Labutti K."/>
            <person name="Salamov A."/>
            <person name="Andreopoulos B."/>
            <person name="Baker S."/>
            <person name="Barry K."/>
            <person name="Bills G."/>
            <person name="Bluhm B."/>
            <person name="Cannon C."/>
            <person name="Castanera R."/>
            <person name="Culley D."/>
            <person name="Daum C."/>
            <person name="Ezra D."/>
            <person name="Gonzalez J."/>
            <person name="Henrissat B."/>
            <person name="Kuo A."/>
            <person name="Liang C."/>
            <person name="Lipzen A."/>
            <person name="Lutzoni F."/>
            <person name="Magnuson J."/>
            <person name="Mondo S."/>
            <person name="Nolan M."/>
            <person name="Ohm R."/>
            <person name="Pangilinan J."/>
            <person name="Park H.-J."/>
            <person name="Ramirez L."/>
            <person name="Alfaro M."/>
            <person name="Sun H."/>
            <person name="Tritt A."/>
            <person name="Yoshinaga Y."/>
            <person name="Zwiers L.-H."/>
            <person name="Turgeon B."/>
            <person name="Goodwin S."/>
            <person name="Spatafora J."/>
            <person name="Crous P."/>
            <person name="Grigoriev I."/>
        </authorList>
    </citation>
    <scope>NUCLEOTIDE SEQUENCE</scope>
    <source>
        <strain evidence="1">CBS 675.92</strain>
    </source>
</reference>
<dbReference type="AlphaFoldDB" id="A0A6A5U3Y1"/>
<evidence type="ECO:0000313" key="2">
    <source>
        <dbReference type="Proteomes" id="UP000800035"/>
    </source>
</evidence>
<evidence type="ECO:0000313" key="1">
    <source>
        <dbReference type="EMBL" id="KAF1959398.1"/>
    </source>
</evidence>
<accession>A0A6A5U3Y1</accession>
<organism evidence="1 2">
    <name type="scientific">Byssothecium circinans</name>
    <dbReference type="NCBI Taxonomy" id="147558"/>
    <lineage>
        <taxon>Eukaryota</taxon>
        <taxon>Fungi</taxon>
        <taxon>Dikarya</taxon>
        <taxon>Ascomycota</taxon>
        <taxon>Pezizomycotina</taxon>
        <taxon>Dothideomycetes</taxon>
        <taxon>Pleosporomycetidae</taxon>
        <taxon>Pleosporales</taxon>
        <taxon>Massarineae</taxon>
        <taxon>Massarinaceae</taxon>
        <taxon>Byssothecium</taxon>
    </lineage>
</organism>
<dbReference type="Proteomes" id="UP000800035">
    <property type="component" value="Unassembled WGS sequence"/>
</dbReference>
<proteinExistence type="predicted"/>
<sequence>MDQLSDELLLYVFNEVAPPIDTFVPSAQVGLAAVCLVSRQFYRVANPLLYQSIILPPESKHHRVTFLLRTLKETPVLKKFVQRIHHKIGCSMPEDGPSQQIEHHQNYSQLLTAFLAFQCPSLSHLWIRMPTQYLSLHCAIPLLLKGICRSALGSPLGLTHSFANLRTLHVDLQMTKPWPAKYTFPLFLLPTIQELTLTGLYPDRSHPQSEDTGKLVYGHEWTWPVRSCTIEKLSLLDLVVPSEVVSNMISCCKSLQKFNCEAPWSGQYEDPGWFNQISEALLCHADSLEDVSLGLSVINRREHCTWHRFLDLQRLTLVKRLRINYNLATNVTTTFNAGGILPPNVEFIHFEIWQTVPEKIGDFLQGLLSACATKSFLALKKIRLRFRSCDLTSPLPFNYEELKALFNNQGITLDLVLISRFAAYDLYRYDSFQEAEQKVRELGHVGLKPDVIQYDEYVLPVLKTFNDVRSEDEKVEEDGLSIWDGP</sequence>
<dbReference type="OrthoDB" id="3690497at2759"/>